<feature type="binding site" evidence="2">
    <location>
        <position position="190"/>
    </location>
    <ligand>
        <name>Zn(2+)</name>
        <dbReference type="ChEBI" id="CHEBI:29105"/>
        <note>catalytic</note>
    </ligand>
</feature>
<dbReference type="Pfam" id="PF01421">
    <property type="entry name" value="Reprolysin"/>
    <property type="match status" value="1"/>
</dbReference>
<feature type="chain" id="PRO_5044750158" description="Peptidase M12B domain-containing protein" evidence="3">
    <location>
        <begin position="20"/>
        <end position="261"/>
    </location>
</feature>
<dbReference type="EMBL" id="JBEDNZ010000019">
    <property type="protein sequence ID" value="KAL0820686.1"/>
    <property type="molecule type" value="Genomic_DNA"/>
</dbReference>
<dbReference type="Proteomes" id="UP001549921">
    <property type="component" value="Unassembled WGS sequence"/>
</dbReference>
<evidence type="ECO:0000256" key="3">
    <source>
        <dbReference type="SAM" id="SignalP"/>
    </source>
</evidence>
<evidence type="ECO:0000256" key="1">
    <source>
        <dbReference type="ARBA" id="ARBA00023049"/>
    </source>
</evidence>
<comment type="caution">
    <text evidence="2">Lacks conserved residue(s) required for the propagation of feature annotation.</text>
</comment>
<evidence type="ECO:0000256" key="2">
    <source>
        <dbReference type="PROSITE-ProRule" id="PRU00276"/>
    </source>
</evidence>
<dbReference type="GO" id="GO:0008237">
    <property type="term" value="F:metallopeptidase activity"/>
    <property type="evidence" value="ECO:0007669"/>
    <property type="project" value="UniProtKB-KW"/>
</dbReference>
<feature type="signal peptide" evidence="3">
    <location>
        <begin position="1"/>
        <end position="19"/>
    </location>
</feature>
<name>A0ABD0SM67_LOXSC</name>
<keyword evidence="2" id="KW-0862">Zinc</keyword>
<dbReference type="AlphaFoldDB" id="A0ABD0SM67"/>
<proteinExistence type="predicted"/>
<dbReference type="PANTHER" id="PTHR11905">
    <property type="entry name" value="ADAM A DISINTEGRIN AND METALLOPROTEASE DOMAIN"/>
    <property type="match status" value="1"/>
</dbReference>
<comment type="caution">
    <text evidence="5">The sequence shown here is derived from an EMBL/GenBank/DDBJ whole genome shotgun (WGS) entry which is preliminary data.</text>
</comment>
<accession>A0ABD0SM67</accession>
<gene>
    <name evidence="5" type="ORF">ABMA28_006517</name>
</gene>
<dbReference type="GO" id="GO:0046872">
    <property type="term" value="F:metal ion binding"/>
    <property type="evidence" value="ECO:0007669"/>
    <property type="project" value="UniProtKB-KW"/>
</dbReference>
<reference evidence="5 6" key="1">
    <citation type="submission" date="2024-06" db="EMBL/GenBank/DDBJ databases">
        <title>A chromosome-level genome assembly of beet webworm, Loxostege sticticalis.</title>
        <authorList>
            <person name="Zhang Y."/>
        </authorList>
    </citation>
    <scope>NUCLEOTIDE SEQUENCE [LARGE SCALE GENOMIC DNA]</scope>
    <source>
        <strain evidence="5">AQ028</strain>
        <tissue evidence="5">Male pupae</tissue>
    </source>
</reference>
<dbReference type="PANTHER" id="PTHR11905:SF159">
    <property type="entry name" value="ADAM METALLOPROTEASE"/>
    <property type="match status" value="1"/>
</dbReference>
<organism evidence="5 6">
    <name type="scientific">Loxostege sticticalis</name>
    <name type="common">Beet webworm moth</name>
    <dbReference type="NCBI Taxonomy" id="481309"/>
    <lineage>
        <taxon>Eukaryota</taxon>
        <taxon>Metazoa</taxon>
        <taxon>Ecdysozoa</taxon>
        <taxon>Arthropoda</taxon>
        <taxon>Hexapoda</taxon>
        <taxon>Insecta</taxon>
        <taxon>Pterygota</taxon>
        <taxon>Neoptera</taxon>
        <taxon>Endopterygota</taxon>
        <taxon>Lepidoptera</taxon>
        <taxon>Glossata</taxon>
        <taxon>Ditrysia</taxon>
        <taxon>Pyraloidea</taxon>
        <taxon>Crambidae</taxon>
        <taxon>Pyraustinae</taxon>
        <taxon>Loxostege</taxon>
    </lineage>
</organism>
<feature type="binding site" evidence="2">
    <location>
        <position position="200"/>
    </location>
    <ligand>
        <name>Zn(2+)</name>
        <dbReference type="ChEBI" id="CHEBI:29105"/>
        <note>catalytic</note>
    </ligand>
</feature>
<sequence length="261" mass="30852">MRLCLVIILVLLNGSFTHSGQPKHSSKESSIEYITRPNSHITIPVMIHFDRSLTDRLVKEHRIKTRKKLKDISRHILKEVEAYFRHPSLNQSIHFSLLDTKFLRKRLEMNENGSEYLKNYCTRQGYKKKDSRRWWYSVLLTGLDLFYLDKNGKEVRSSTGRGYMGGVCALEKSCTVLEWNPKNIGYLLTHELGHSFGMMHDGPPHNACKPHRNIMSDKYHPRYHPKTWSRCSKRDLHLFLRSRKAWCLRKYAEYEKLSMGR</sequence>
<feature type="domain" description="Peptidase M12B" evidence="4">
    <location>
        <begin position="41"/>
        <end position="252"/>
    </location>
</feature>
<keyword evidence="3" id="KW-0732">Signal</keyword>
<keyword evidence="1" id="KW-0645">Protease</keyword>
<feature type="active site" evidence="2">
    <location>
        <position position="191"/>
    </location>
</feature>
<feature type="binding site" evidence="2">
    <location>
        <position position="194"/>
    </location>
    <ligand>
        <name>Zn(2+)</name>
        <dbReference type="ChEBI" id="CHEBI:29105"/>
        <note>catalytic</note>
    </ligand>
</feature>
<evidence type="ECO:0000313" key="5">
    <source>
        <dbReference type="EMBL" id="KAL0820686.1"/>
    </source>
</evidence>
<dbReference type="PROSITE" id="PS50215">
    <property type="entry name" value="ADAM_MEPRO"/>
    <property type="match status" value="1"/>
</dbReference>
<keyword evidence="1" id="KW-0482">Metalloprotease</keyword>
<dbReference type="SUPFAM" id="SSF55486">
    <property type="entry name" value="Metalloproteases ('zincins'), catalytic domain"/>
    <property type="match status" value="1"/>
</dbReference>
<keyword evidence="2" id="KW-0479">Metal-binding</keyword>
<protein>
    <recommendedName>
        <fullName evidence="4">Peptidase M12B domain-containing protein</fullName>
    </recommendedName>
</protein>
<evidence type="ECO:0000259" key="4">
    <source>
        <dbReference type="PROSITE" id="PS50215"/>
    </source>
</evidence>
<dbReference type="InterPro" id="IPR024079">
    <property type="entry name" value="MetalloPept_cat_dom_sf"/>
</dbReference>
<dbReference type="InterPro" id="IPR001590">
    <property type="entry name" value="Peptidase_M12B"/>
</dbReference>
<keyword evidence="1" id="KW-0378">Hydrolase</keyword>
<dbReference type="Gene3D" id="3.40.390.10">
    <property type="entry name" value="Collagenase (Catalytic Domain)"/>
    <property type="match status" value="1"/>
</dbReference>
<evidence type="ECO:0000313" key="6">
    <source>
        <dbReference type="Proteomes" id="UP001549921"/>
    </source>
</evidence>